<evidence type="ECO:0000313" key="10">
    <source>
        <dbReference type="EMBL" id="OLV15481.1"/>
    </source>
</evidence>
<name>A0A1U7NRD7_9DEIO</name>
<evidence type="ECO:0000256" key="1">
    <source>
        <dbReference type="ARBA" id="ARBA00001974"/>
    </source>
</evidence>
<dbReference type="Gene3D" id="1.10.540.10">
    <property type="entry name" value="Acyl-CoA dehydrogenase/oxidase, N-terminal domain"/>
    <property type="match status" value="1"/>
</dbReference>
<keyword evidence="4 6" id="KW-0274">FAD</keyword>
<dbReference type="AlphaFoldDB" id="A0A1U7NRD7"/>
<dbReference type="GO" id="GO:0003995">
    <property type="term" value="F:acyl-CoA dehydrogenase activity"/>
    <property type="evidence" value="ECO:0007669"/>
    <property type="project" value="InterPro"/>
</dbReference>
<dbReference type="Pfam" id="PF02770">
    <property type="entry name" value="Acyl-CoA_dh_M"/>
    <property type="match status" value="1"/>
</dbReference>
<protein>
    <submittedName>
        <fullName evidence="10">Butyryl-CoA dehydrogenase</fullName>
    </submittedName>
</protein>
<dbReference type="Pfam" id="PF02771">
    <property type="entry name" value="Acyl-CoA_dh_N"/>
    <property type="match status" value="1"/>
</dbReference>
<dbReference type="Gene3D" id="1.20.140.10">
    <property type="entry name" value="Butyryl-CoA Dehydrogenase, subunit A, domain 3"/>
    <property type="match status" value="1"/>
</dbReference>
<evidence type="ECO:0000256" key="4">
    <source>
        <dbReference type="ARBA" id="ARBA00022827"/>
    </source>
</evidence>
<evidence type="ECO:0000313" key="11">
    <source>
        <dbReference type="Proteomes" id="UP000186607"/>
    </source>
</evidence>
<proteinExistence type="inferred from homology"/>
<evidence type="ECO:0000256" key="3">
    <source>
        <dbReference type="ARBA" id="ARBA00022630"/>
    </source>
</evidence>
<dbReference type="Gene3D" id="2.40.110.10">
    <property type="entry name" value="Butyryl-CoA Dehydrogenase, subunit A, domain 2"/>
    <property type="match status" value="1"/>
</dbReference>
<gene>
    <name evidence="10" type="ORF">BOO71_0014680</name>
</gene>
<evidence type="ECO:0000259" key="8">
    <source>
        <dbReference type="Pfam" id="PF02770"/>
    </source>
</evidence>
<evidence type="ECO:0000256" key="2">
    <source>
        <dbReference type="ARBA" id="ARBA00009347"/>
    </source>
</evidence>
<comment type="similarity">
    <text evidence="2 6">Belongs to the acyl-CoA dehydrogenase family.</text>
</comment>
<dbReference type="CDD" id="cd01158">
    <property type="entry name" value="SCAD_SBCAD"/>
    <property type="match status" value="1"/>
</dbReference>
<dbReference type="InterPro" id="IPR006091">
    <property type="entry name" value="Acyl-CoA_Oxase/DH_mid-dom"/>
</dbReference>
<dbReference type="InterPro" id="IPR046373">
    <property type="entry name" value="Acyl-CoA_Oxase/DH_mid-dom_sf"/>
</dbReference>
<dbReference type="SUPFAM" id="SSF47203">
    <property type="entry name" value="Acyl-CoA dehydrogenase C-terminal domain-like"/>
    <property type="match status" value="1"/>
</dbReference>
<dbReference type="PROSITE" id="PS00072">
    <property type="entry name" value="ACYL_COA_DH_1"/>
    <property type="match status" value="1"/>
</dbReference>
<dbReference type="InterPro" id="IPR006089">
    <property type="entry name" value="Acyl-CoA_DH_CS"/>
</dbReference>
<comment type="cofactor">
    <cofactor evidence="1 6">
        <name>FAD</name>
        <dbReference type="ChEBI" id="CHEBI:57692"/>
    </cofactor>
</comment>
<feature type="domain" description="Acyl-CoA dehydrogenase/oxidase N-terminal" evidence="9">
    <location>
        <begin position="24"/>
        <end position="135"/>
    </location>
</feature>
<dbReference type="PANTHER" id="PTHR43884:SF12">
    <property type="entry name" value="ISOVALERYL-COA DEHYDROGENASE, MITOCHONDRIAL-RELATED"/>
    <property type="match status" value="1"/>
</dbReference>
<dbReference type="InterPro" id="IPR036250">
    <property type="entry name" value="AcylCo_DH-like_C"/>
</dbReference>
<accession>A0A1U7NRD7</accession>
<keyword evidence="3 6" id="KW-0285">Flavoprotein</keyword>
<dbReference type="SUPFAM" id="SSF56645">
    <property type="entry name" value="Acyl-CoA dehydrogenase NM domain-like"/>
    <property type="match status" value="1"/>
</dbReference>
<dbReference type="EMBL" id="MSTI01000178">
    <property type="protein sequence ID" value="OLV15481.1"/>
    <property type="molecule type" value="Genomic_DNA"/>
</dbReference>
<dbReference type="InterPro" id="IPR037069">
    <property type="entry name" value="AcylCoA_DH/ox_N_sf"/>
</dbReference>
<dbReference type="InterPro" id="IPR013786">
    <property type="entry name" value="AcylCoA_DH/ox_N"/>
</dbReference>
<sequence length="399" mass="42792">MTVTDTPVPAESGMTSGMGFALNDDSRMILQHVRDFCRAEIAPHAAEYDRSGEFPHQQLRGLAEMGLLGATVPEMWGGAALDSVTYALCLEEICAADASVGVIVSVQNGLPEQMIFKYGTDAQREKYLRPLASGEKIGAFCLTEASAGSDAASLRLKAVRDGDDWVLDGAKAWITSGGQAETYLVMARTGGPGARGVSCFIVEKDTDGLSFGKPEEKLGMHAAHTTTVTFDGVRVPHENMVGEEGQGLIVALASLDAGRIGIAMQAIGIARAALEHATKYANEREQFGKKLREFEGVSFKIARMAARIESVRLVALKAAWLKDQGVPYGKEASMAKLLASEAAVDCARDAIQIFGGNGYSRDYPVERLFRDAKVTEIYEGTSEIQQLVISRAVFAELEG</sequence>
<feature type="domain" description="Acyl-CoA oxidase/dehydrogenase middle" evidence="8">
    <location>
        <begin position="139"/>
        <end position="233"/>
    </location>
</feature>
<evidence type="ECO:0000256" key="5">
    <source>
        <dbReference type="ARBA" id="ARBA00023002"/>
    </source>
</evidence>
<dbReference type="InterPro" id="IPR009100">
    <property type="entry name" value="AcylCoA_DH/oxidase_NM_dom_sf"/>
</dbReference>
<evidence type="ECO:0000259" key="9">
    <source>
        <dbReference type="Pfam" id="PF02771"/>
    </source>
</evidence>
<evidence type="ECO:0000259" key="7">
    <source>
        <dbReference type="Pfam" id="PF00441"/>
    </source>
</evidence>
<dbReference type="FunFam" id="1.10.540.10:FF:000002">
    <property type="entry name" value="Acyl-CoA dehydrogenase FadE19"/>
    <property type="match status" value="1"/>
</dbReference>
<evidence type="ECO:0000256" key="6">
    <source>
        <dbReference type="RuleBase" id="RU362125"/>
    </source>
</evidence>
<reference evidence="10 11" key="1">
    <citation type="submission" date="2017-01" db="EMBL/GenBank/DDBJ databases">
        <title>Genome Analysis of Deinococcus marmoris KOPRI26562.</title>
        <authorList>
            <person name="Kim J.H."/>
            <person name="Oh H.-M."/>
        </authorList>
    </citation>
    <scope>NUCLEOTIDE SEQUENCE [LARGE SCALE GENOMIC DNA]</scope>
    <source>
        <strain evidence="10 11">KOPRI26562</strain>
    </source>
</reference>
<comment type="caution">
    <text evidence="10">The sequence shown here is derived from an EMBL/GenBank/DDBJ whole genome shotgun (WGS) entry which is preliminary data.</text>
</comment>
<dbReference type="FunFam" id="2.40.110.10:FF:000001">
    <property type="entry name" value="Acyl-CoA dehydrogenase, mitochondrial"/>
    <property type="match status" value="1"/>
</dbReference>
<dbReference type="PIRSF" id="PIRSF016578">
    <property type="entry name" value="HsaA"/>
    <property type="match status" value="1"/>
</dbReference>
<dbReference type="GO" id="GO:0050660">
    <property type="term" value="F:flavin adenine dinucleotide binding"/>
    <property type="evidence" value="ECO:0007669"/>
    <property type="project" value="InterPro"/>
</dbReference>
<dbReference type="FunFam" id="1.20.140.10:FF:000004">
    <property type="entry name" value="Acyl-CoA dehydrogenase FadE25"/>
    <property type="match status" value="1"/>
</dbReference>
<dbReference type="InterPro" id="IPR009075">
    <property type="entry name" value="AcylCo_DH/oxidase_C"/>
</dbReference>
<keyword evidence="5 6" id="KW-0560">Oxidoreductase</keyword>
<keyword evidence="11" id="KW-1185">Reference proteome</keyword>
<dbReference type="PANTHER" id="PTHR43884">
    <property type="entry name" value="ACYL-COA DEHYDROGENASE"/>
    <property type="match status" value="1"/>
</dbReference>
<dbReference type="PROSITE" id="PS00073">
    <property type="entry name" value="ACYL_COA_DH_2"/>
    <property type="match status" value="1"/>
</dbReference>
<dbReference type="STRING" id="249408.BOO71_0014680"/>
<feature type="domain" description="Acyl-CoA dehydrogenase/oxidase C-terminal" evidence="7">
    <location>
        <begin position="245"/>
        <end position="393"/>
    </location>
</feature>
<dbReference type="eggNOG" id="COG1960">
    <property type="taxonomic scope" value="Bacteria"/>
</dbReference>
<dbReference type="Proteomes" id="UP000186607">
    <property type="component" value="Unassembled WGS sequence"/>
</dbReference>
<dbReference type="Pfam" id="PF00441">
    <property type="entry name" value="Acyl-CoA_dh_1"/>
    <property type="match status" value="1"/>
</dbReference>
<organism evidence="10 11">
    <name type="scientific">Deinococcus marmoris</name>
    <dbReference type="NCBI Taxonomy" id="249408"/>
    <lineage>
        <taxon>Bacteria</taxon>
        <taxon>Thermotogati</taxon>
        <taxon>Deinococcota</taxon>
        <taxon>Deinococci</taxon>
        <taxon>Deinococcales</taxon>
        <taxon>Deinococcaceae</taxon>
        <taxon>Deinococcus</taxon>
    </lineage>
</organism>